<dbReference type="Pfam" id="PF23726">
    <property type="entry name" value="Beta-prop_RSE1_2nd"/>
    <property type="match status" value="1"/>
</dbReference>
<evidence type="ECO:0000313" key="3">
    <source>
        <dbReference type="EMBL" id="PWU96781.1"/>
    </source>
</evidence>
<dbReference type="VEuPathDB" id="TriTrypDB:ECC02_000370"/>
<dbReference type="VEuPathDB" id="TriTrypDB:TCSYLVIO_003397"/>
<dbReference type="VEuPathDB" id="TriTrypDB:TcCL_ESM00974"/>
<dbReference type="Gene3D" id="2.130.10.10">
    <property type="entry name" value="YVTN repeat-like/Quinoprotein amine dehydrogenase"/>
    <property type="match status" value="2"/>
</dbReference>
<dbReference type="VEuPathDB" id="TriTrypDB:TcCLB.506945.359"/>
<dbReference type="VEuPathDB" id="TriTrypDB:TcCLB.509165.49"/>
<dbReference type="VEuPathDB" id="TriTrypDB:C3747_104g154"/>
<dbReference type="VEuPathDB" id="TriTrypDB:TCDM_12677"/>
<evidence type="ECO:0000259" key="2">
    <source>
        <dbReference type="Pfam" id="PF23726"/>
    </source>
</evidence>
<dbReference type="VEuPathDB" id="TriTrypDB:BCY84_01208"/>
<dbReference type="Pfam" id="PF03178">
    <property type="entry name" value="CPSF_A"/>
    <property type="match status" value="1"/>
</dbReference>
<dbReference type="VEuPathDB" id="TriTrypDB:TcG_00932"/>
<organism evidence="3 4">
    <name type="scientific">Trypanosoma cruzi</name>
    <dbReference type="NCBI Taxonomy" id="5693"/>
    <lineage>
        <taxon>Eukaryota</taxon>
        <taxon>Discoba</taxon>
        <taxon>Euglenozoa</taxon>
        <taxon>Kinetoplastea</taxon>
        <taxon>Metakinetoplastina</taxon>
        <taxon>Trypanosomatida</taxon>
        <taxon>Trypanosomatidae</taxon>
        <taxon>Trypanosoma</taxon>
        <taxon>Schizotrypanum</taxon>
    </lineage>
</organism>
<dbReference type="VEuPathDB" id="TriTrypDB:TcCL_Unassigned06494"/>
<dbReference type="InterPro" id="IPR050358">
    <property type="entry name" value="RSE1/DDB1/CFT1"/>
</dbReference>
<dbReference type="VEuPathDB" id="TriTrypDB:C4B63_18g183"/>
<dbReference type="AlphaFoldDB" id="A0A2V2VKB8"/>
<dbReference type="VEuPathDB" id="TriTrypDB:TcCL_ESM00975"/>
<dbReference type="VEuPathDB" id="TriTrypDB:C3747_104g155"/>
<dbReference type="VEuPathDB" id="TriTrypDB:TcCLB.510643.130"/>
<feature type="domain" description="RSE1/DDB1/CPSF1 C-terminal" evidence="1">
    <location>
        <begin position="823"/>
        <end position="1191"/>
    </location>
</feature>
<name>A0A2V2VKB8_TRYCR</name>
<dbReference type="GO" id="GO:0003676">
    <property type="term" value="F:nucleic acid binding"/>
    <property type="evidence" value="ECO:0007669"/>
    <property type="project" value="InterPro"/>
</dbReference>
<dbReference type="GO" id="GO:0005634">
    <property type="term" value="C:nucleus"/>
    <property type="evidence" value="ECO:0007669"/>
    <property type="project" value="InterPro"/>
</dbReference>
<accession>A0A2V2VKB8</accession>
<dbReference type="SUPFAM" id="SSF50978">
    <property type="entry name" value="WD40 repeat-like"/>
    <property type="match status" value="1"/>
</dbReference>
<dbReference type="InterPro" id="IPR015943">
    <property type="entry name" value="WD40/YVTN_repeat-like_dom_sf"/>
</dbReference>
<dbReference type="Proteomes" id="UP000246121">
    <property type="component" value="Unassembled WGS sequence"/>
</dbReference>
<dbReference type="PANTHER" id="PTHR10644">
    <property type="entry name" value="DNA REPAIR/RNA PROCESSING CPSF FAMILY"/>
    <property type="match status" value="1"/>
</dbReference>
<dbReference type="VEuPathDB" id="TriTrypDB:TCSYLVIO_003398"/>
<evidence type="ECO:0000313" key="4">
    <source>
        <dbReference type="Proteomes" id="UP000246121"/>
    </source>
</evidence>
<feature type="domain" description="RSE1/DDB1/CPSF1 second beta-propeller" evidence="2">
    <location>
        <begin position="486"/>
        <end position="759"/>
    </location>
</feature>
<evidence type="ECO:0000259" key="1">
    <source>
        <dbReference type="Pfam" id="PF03178"/>
    </source>
</evidence>
<sequence>MPFVASTSKHPTAVLGAVSGFFLGNGESLVLLNRLNVVSLFSETAETLEHLRDFTLFASLKYVEALPLFDSKGSGRHVAFLFSVKQEVSIVAFERSVDGTIEMITLFHGDVDTCFYQERPNEASLCCSGSYQTSRNDVLPLVTFSIHRGSVFLFDVAAAIAVYGGKYRNASLVLEKLFSPEYAQQVLRKQKKQTLFVQGHLNASELDVRSMIFGPCDSEKNAAALYVLYADSSSKTHVSEYSIHIGMNEEQHRGQKKNIWPWLPNTLDVFSRGDVFRRKAVFLANVETNACLLQVNSEGLFVLGPQLISFVSWRIASNQSTMSKNVTTLAFPSFSAYVEPVCSASLPNRELLIFFWDGTYVKTTLQEESEGLNSNKMLLVNLAVSSLRTIPDSLAILGGGHCVIGSRMTNTLWLKWRTGESGVLLENCGPVFDLTIAVDGPRMGVIASTGVGMGGGVSLQRSAVNFRHDAAIDNLLNVTRLFAAGDIVILSFPGYSRVYQFQTTPNMTTIKELSESPFDKSKVTLSLVYVSERNTFVQVTSVGVNFVKGGKGVYIICKNEFGIQHASADANLRLLVFSSSRFVSVVDLNTHHTRASLELDNEVSCLVISSSQGFVIGEWNSGAVCLYEVQDGEILLKGRIFCSATSCSMCILSHLHTPRLVVGLLNGYIADISLEAMLMGSAARETLIRMQPVQLFNLESHNAVLCLGEVPLIIILCDTGFQLTGIDFNDVAACAIIEGSHISSKYIFLSQSENSLAFGNIVDLKKLNSCFLGLKATVTRVKYIAWWNVFVMSVRRNEKDQILLLMGHELANSWVPQNELLIELFSIELLGNERCVFFETVVLGGSNESPNGNEADKDKAILLGTTFAFPDEQLPRSSRFIWYSVEQGKLISERPQLRQIGSKDVEGALQCCCIVPNYVGRIALGVNGCIALYSWNAADSVFVAEETICIGTIVTRVLPIFQGDASYMVAFDARHSCFFIQVDTFQGSLEIVARDSEPRGVMDGAVFQLGNIYNICFGDDYYNFFCLSRGASTLPSASNATSATVSSGKLETSAQYHLGDMVTAMQLGSFAPCSVTNIAVPIPTTLIPGICGPQVVFGTSHGAFGTITPVSNETYLLLKALEVAVSSVVPALGGFEHVTYREVLRAGQERGYSRNASFENANVVSSGVFDKRRKRYLSRCVCSGDLIESFLTFSQTIQQRILREAESRIKSCYFSMNSSLGEFFEHNDLDNSLAERSDACLDECKTMGDVNALFSESGLPTLPLTREAVNEFLQNLQRIH</sequence>
<dbReference type="InterPro" id="IPR036322">
    <property type="entry name" value="WD40_repeat_dom_sf"/>
</dbReference>
<dbReference type="VEuPathDB" id="TriTrypDB:TcBrA4_0027140"/>
<dbReference type="VEuPathDB" id="TriTrypDB:Tc_MARK_2115"/>
<reference evidence="3 4" key="1">
    <citation type="journal article" date="2018" name="Microb. Genom.">
        <title>Expanding an expanded genome: long-read sequencing of Trypanosoma cruzi.</title>
        <authorList>
            <person name="Berna L."/>
            <person name="Rodriguez M."/>
            <person name="Chiribao M.L."/>
            <person name="Parodi-Talice A."/>
            <person name="Pita S."/>
            <person name="Rijo G."/>
            <person name="Alvarez-Valin F."/>
            <person name="Robello C."/>
        </authorList>
    </citation>
    <scope>NUCLEOTIDE SEQUENCE [LARGE SCALE GENOMIC DNA]</scope>
    <source>
        <strain evidence="3 4">Dm28c</strain>
    </source>
</reference>
<comment type="caution">
    <text evidence="3">The sequence shown here is derived from an EMBL/GenBank/DDBJ whole genome shotgun (WGS) entry which is preliminary data.</text>
</comment>
<dbReference type="EMBL" id="PRFA01000018">
    <property type="protein sequence ID" value="PWU96781.1"/>
    <property type="molecule type" value="Genomic_DNA"/>
</dbReference>
<dbReference type="Gene3D" id="1.10.150.910">
    <property type="match status" value="1"/>
</dbReference>
<dbReference type="InterPro" id="IPR004871">
    <property type="entry name" value="RSE1/DDB1/CPSF1_C"/>
</dbReference>
<gene>
    <name evidence="3" type="ORF">C4B63_18g183</name>
</gene>
<dbReference type="VEuPathDB" id="TriTrypDB:C3747_182g73"/>
<protein>
    <submittedName>
        <fullName evidence="3">Putative damage-specific DNA binding protein</fullName>
    </submittedName>
</protein>
<proteinExistence type="predicted"/>
<dbReference type="InterPro" id="IPR058543">
    <property type="entry name" value="Beta-prop_RSE1/DDB1/CPSF1_2nd"/>
</dbReference>